<dbReference type="RefSeq" id="WP_226586530.1">
    <property type="nucleotide sequence ID" value="NZ_BLAY01000094.1"/>
</dbReference>
<dbReference type="Pfam" id="PF00069">
    <property type="entry name" value="Pkinase"/>
    <property type="match status" value="1"/>
</dbReference>
<evidence type="ECO:0000256" key="4">
    <source>
        <dbReference type="ARBA" id="ARBA00022777"/>
    </source>
</evidence>
<dbReference type="PANTHER" id="PTHR43289">
    <property type="entry name" value="MITOGEN-ACTIVATED PROTEIN KINASE KINASE KINASE 20-RELATED"/>
    <property type="match status" value="1"/>
</dbReference>
<dbReference type="InterPro" id="IPR008271">
    <property type="entry name" value="Ser/Thr_kinase_AS"/>
</dbReference>
<dbReference type="AlphaFoldDB" id="A0AAV3XFD4"/>
<dbReference type="GO" id="GO:0005524">
    <property type="term" value="F:ATP binding"/>
    <property type="evidence" value="ECO:0007669"/>
    <property type="project" value="UniProtKB-KW"/>
</dbReference>
<comment type="caution">
    <text evidence="7">The sequence shown here is derived from an EMBL/GenBank/DDBJ whole genome shotgun (WGS) entry which is preliminary data.</text>
</comment>
<dbReference type="InterPro" id="IPR000719">
    <property type="entry name" value="Prot_kinase_dom"/>
</dbReference>
<proteinExistence type="predicted"/>
<keyword evidence="3" id="KW-0547">Nucleotide-binding</keyword>
<organism evidence="7 8">
    <name type="scientific">Microseira wollei NIES-4236</name>
    <dbReference type="NCBI Taxonomy" id="2530354"/>
    <lineage>
        <taxon>Bacteria</taxon>
        <taxon>Bacillati</taxon>
        <taxon>Cyanobacteriota</taxon>
        <taxon>Cyanophyceae</taxon>
        <taxon>Oscillatoriophycideae</taxon>
        <taxon>Aerosakkonematales</taxon>
        <taxon>Aerosakkonemataceae</taxon>
        <taxon>Microseira</taxon>
    </lineage>
</organism>
<dbReference type="CDD" id="cd14014">
    <property type="entry name" value="STKc_PknB_like"/>
    <property type="match status" value="1"/>
</dbReference>
<keyword evidence="2" id="KW-0808">Transferase</keyword>
<keyword evidence="8" id="KW-1185">Reference proteome</keyword>
<accession>A0AAV3XFD4</accession>
<dbReference type="EMBL" id="BLAY01000094">
    <property type="protein sequence ID" value="GET40580.1"/>
    <property type="molecule type" value="Genomic_DNA"/>
</dbReference>
<dbReference type="SMART" id="SM00220">
    <property type="entry name" value="S_TKc"/>
    <property type="match status" value="1"/>
</dbReference>
<dbReference type="GO" id="GO:0004674">
    <property type="term" value="F:protein serine/threonine kinase activity"/>
    <property type="evidence" value="ECO:0007669"/>
    <property type="project" value="UniProtKB-EC"/>
</dbReference>
<dbReference type="EC" id="2.7.11.1" evidence="1"/>
<evidence type="ECO:0000256" key="3">
    <source>
        <dbReference type="ARBA" id="ARBA00022741"/>
    </source>
</evidence>
<dbReference type="PROSITE" id="PS00108">
    <property type="entry name" value="PROTEIN_KINASE_ST"/>
    <property type="match status" value="1"/>
</dbReference>
<feature type="domain" description="Protein kinase" evidence="6">
    <location>
        <begin position="14"/>
        <end position="235"/>
    </location>
</feature>
<keyword evidence="4 7" id="KW-0418">Kinase</keyword>
<dbReference type="SUPFAM" id="SSF56112">
    <property type="entry name" value="Protein kinase-like (PK-like)"/>
    <property type="match status" value="1"/>
</dbReference>
<evidence type="ECO:0000259" key="6">
    <source>
        <dbReference type="PROSITE" id="PS50011"/>
    </source>
</evidence>
<evidence type="ECO:0000256" key="1">
    <source>
        <dbReference type="ARBA" id="ARBA00012513"/>
    </source>
</evidence>
<dbReference type="Gene3D" id="1.10.510.10">
    <property type="entry name" value="Transferase(Phosphotransferase) domain 1"/>
    <property type="match status" value="1"/>
</dbReference>
<gene>
    <name evidence="7" type="ORF">MiSe_53900</name>
</gene>
<dbReference type="PROSITE" id="PS50011">
    <property type="entry name" value="PROTEIN_KINASE_DOM"/>
    <property type="match status" value="1"/>
</dbReference>
<dbReference type="PANTHER" id="PTHR43289:SF6">
    <property type="entry name" value="SERINE_THREONINE-PROTEIN KINASE NEKL-3"/>
    <property type="match status" value="1"/>
</dbReference>
<dbReference type="Proteomes" id="UP001050975">
    <property type="component" value="Unassembled WGS sequence"/>
</dbReference>
<keyword evidence="5" id="KW-0067">ATP-binding</keyword>
<name>A0AAV3XFD4_9CYAN</name>
<evidence type="ECO:0000313" key="7">
    <source>
        <dbReference type="EMBL" id="GET40580.1"/>
    </source>
</evidence>
<evidence type="ECO:0000256" key="2">
    <source>
        <dbReference type="ARBA" id="ARBA00022679"/>
    </source>
</evidence>
<dbReference type="InterPro" id="IPR011009">
    <property type="entry name" value="Kinase-like_dom_sf"/>
</dbReference>
<protein>
    <recommendedName>
        <fullName evidence="1">non-specific serine/threonine protein kinase</fullName>
        <ecNumber evidence="1">2.7.11.1</ecNumber>
    </recommendedName>
</protein>
<evidence type="ECO:0000256" key="5">
    <source>
        <dbReference type="ARBA" id="ARBA00022840"/>
    </source>
</evidence>
<evidence type="ECO:0000313" key="8">
    <source>
        <dbReference type="Proteomes" id="UP001050975"/>
    </source>
</evidence>
<sequence length="235" mass="26883">MMWNTGQSLFGDRYIIERKLGVGGLGITYLARNQRGNLWVIKTLRQEILNDPTWIPHQAKLRQNFRNEALRLALCRHPHVVRIESVFDQEDLPCIVMEYIEGEDLAKRIARIGLLNESEALQYIRQIGDALTMIHDKGLLHRDIKPSNIMIRTLKSEAVLIDFGIAREFIPNVIQMHTEYKTDGFSPPEQYISQAPRGEYIDVYALAATLYSLLTGQLPTPAPARLQNIPLEPPQ</sequence>
<reference evidence="7" key="1">
    <citation type="submission" date="2019-10" db="EMBL/GenBank/DDBJ databases">
        <title>Draft genome sequece of Microseira wollei NIES-4236.</title>
        <authorList>
            <person name="Yamaguchi H."/>
            <person name="Suzuki S."/>
            <person name="Kawachi M."/>
        </authorList>
    </citation>
    <scope>NUCLEOTIDE SEQUENCE</scope>
    <source>
        <strain evidence="7">NIES-4236</strain>
    </source>
</reference>